<comment type="caution">
    <text evidence="2">The sequence shown here is derived from an EMBL/GenBank/DDBJ whole genome shotgun (WGS) entry which is preliminary data.</text>
</comment>
<evidence type="ECO:0000313" key="2">
    <source>
        <dbReference type="EMBL" id="KAL0061570.1"/>
    </source>
</evidence>
<feature type="compositionally biased region" description="Low complexity" evidence="1">
    <location>
        <begin position="111"/>
        <end position="129"/>
    </location>
</feature>
<evidence type="ECO:0000256" key="1">
    <source>
        <dbReference type="SAM" id="MobiDB-lite"/>
    </source>
</evidence>
<gene>
    <name evidence="2" type="ORF">AAF712_011596</name>
</gene>
<reference evidence="2 3" key="1">
    <citation type="submission" date="2024-05" db="EMBL/GenBank/DDBJ databases">
        <title>A draft genome resource for the thread blight pathogen Marasmius tenuissimus strain MS-2.</title>
        <authorList>
            <person name="Yulfo-Soto G.E."/>
            <person name="Baruah I.K."/>
            <person name="Amoako-Attah I."/>
            <person name="Bukari Y."/>
            <person name="Meinhardt L.W."/>
            <person name="Bailey B.A."/>
            <person name="Cohen S.P."/>
        </authorList>
    </citation>
    <scope>NUCLEOTIDE SEQUENCE [LARGE SCALE GENOMIC DNA]</scope>
    <source>
        <strain evidence="2 3">MS-2</strain>
    </source>
</reference>
<dbReference type="Proteomes" id="UP001437256">
    <property type="component" value="Unassembled WGS sequence"/>
</dbReference>
<proteinExistence type="predicted"/>
<sequence>METPSERRARLEFIQREREKEEIKQEDRSWSRVSSWVQNQVENSAFMVMAAATTAKRERRRSSGARKEPRIVNARPSETRSGSPLRFSHIPSDCEDDEDGEEITIPHISKSKYPLSSSVSYVSTPQSPSCHALPPCSSRTSKHRRRRRLVVASSTSSLDSIPEE</sequence>
<feature type="compositionally biased region" description="Basic residues" evidence="1">
    <location>
        <begin position="140"/>
        <end position="149"/>
    </location>
</feature>
<accession>A0ABR2ZJS0</accession>
<name>A0ABR2ZJS0_9AGAR</name>
<feature type="region of interest" description="Disordered" evidence="1">
    <location>
        <begin position="53"/>
        <end position="164"/>
    </location>
</feature>
<organism evidence="2 3">
    <name type="scientific">Marasmius tenuissimus</name>
    <dbReference type="NCBI Taxonomy" id="585030"/>
    <lineage>
        <taxon>Eukaryota</taxon>
        <taxon>Fungi</taxon>
        <taxon>Dikarya</taxon>
        <taxon>Basidiomycota</taxon>
        <taxon>Agaricomycotina</taxon>
        <taxon>Agaricomycetes</taxon>
        <taxon>Agaricomycetidae</taxon>
        <taxon>Agaricales</taxon>
        <taxon>Marasmiineae</taxon>
        <taxon>Marasmiaceae</taxon>
        <taxon>Marasmius</taxon>
    </lineage>
</organism>
<evidence type="ECO:0000313" key="3">
    <source>
        <dbReference type="Proteomes" id="UP001437256"/>
    </source>
</evidence>
<feature type="compositionally biased region" description="Acidic residues" evidence="1">
    <location>
        <begin position="93"/>
        <end position="102"/>
    </location>
</feature>
<keyword evidence="3" id="KW-1185">Reference proteome</keyword>
<protein>
    <submittedName>
        <fullName evidence="2">Uncharacterized protein</fullName>
    </submittedName>
</protein>
<dbReference type="EMBL" id="JBBXMP010000131">
    <property type="protein sequence ID" value="KAL0061570.1"/>
    <property type="molecule type" value="Genomic_DNA"/>
</dbReference>